<dbReference type="AlphaFoldDB" id="A0A6J4JNV8"/>
<name>A0A6J4JNV8_9CHLR</name>
<gene>
    <name evidence="1" type="ORF">AVDCRST_MAG93-3375</name>
</gene>
<sequence length="39" mass="4278">MRSSPQRPECSPHLGREELRLFPGGEVTAAVGLVEVRSE</sequence>
<reference evidence="1" key="1">
    <citation type="submission" date="2020-02" db="EMBL/GenBank/DDBJ databases">
        <authorList>
            <person name="Meier V. D."/>
        </authorList>
    </citation>
    <scope>NUCLEOTIDE SEQUENCE</scope>
    <source>
        <strain evidence="1">AVDCRST_MAG93</strain>
    </source>
</reference>
<organism evidence="1">
    <name type="scientific">uncultured Chloroflexia bacterium</name>
    <dbReference type="NCBI Taxonomy" id="1672391"/>
    <lineage>
        <taxon>Bacteria</taxon>
        <taxon>Bacillati</taxon>
        <taxon>Chloroflexota</taxon>
        <taxon>Chloroflexia</taxon>
        <taxon>environmental samples</taxon>
    </lineage>
</organism>
<accession>A0A6J4JNV8</accession>
<dbReference type="EMBL" id="CADCTR010001150">
    <property type="protein sequence ID" value="CAA9283715.1"/>
    <property type="molecule type" value="Genomic_DNA"/>
</dbReference>
<proteinExistence type="predicted"/>
<protein>
    <submittedName>
        <fullName evidence="1">Uncharacterized protein</fullName>
    </submittedName>
</protein>
<evidence type="ECO:0000313" key="1">
    <source>
        <dbReference type="EMBL" id="CAA9283715.1"/>
    </source>
</evidence>